<dbReference type="EMBL" id="JARAOO010000002">
    <property type="protein sequence ID" value="KAJ7979030.1"/>
    <property type="molecule type" value="Genomic_DNA"/>
</dbReference>
<dbReference type="InterPro" id="IPR046796">
    <property type="entry name" value="Transposase_32_dom"/>
</dbReference>
<evidence type="ECO:0000259" key="1">
    <source>
        <dbReference type="Pfam" id="PF20167"/>
    </source>
</evidence>
<evidence type="ECO:0000313" key="3">
    <source>
        <dbReference type="Proteomes" id="UP001163823"/>
    </source>
</evidence>
<evidence type="ECO:0000313" key="2">
    <source>
        <dbReference type="EMBL" id="KAJ7979030.1"/>
    </source>
</evidence>
<proteinExistence type="predicted"/>
<reference evidence="2" key="1">
    <citation type="journal article" date="2023" name="Science">
        <title>Elucidation of the pathway for biosynthesis of saponin adjuvants from the soapbark tree.</title>
        <authorList>
            <person name="Reed J."/>
            <person name="Orme A."/>
            <person name="El-Demerdash A."/>
            <person name="Owen C."/>
            <person name="Martin L.B.B."/>
            <person name="Misra R.C."/>
            <person name="Kikuchi S."/>
            <person name="Rejzek M."/>
            <person name="Martin A.C."/>
            <person name="Harkess A."/>
            <person name="Leebens-Mack J."/>
            <person name="Louveau T."/>
            <person name="Stephenson M.J."/>
            <person name="Osbourn A."/>
        </authorList>
    </citation>
    <scope>NUCLEOTIDE SEQUENCE</scope>
    <source>
        <strain evidence="2">S10</strain>
    </source>
</reference>
<accession>A0AAD7VKJ3</accession>
<dbReference type="Proteomes" id="UP001163823">
    <property type="component" value="Chromosome 2"/>
</dbReference>
<sequence>MNRLIDSKHWVKLCEPPSARIIALAHEFYANLVDHQDSKVVDRGKMVSFMCTAINAYYGIPDIPKPDEYVTYANEIVDYDAVISALCYQGSVWKLMNGELVSFRGSQLLTLAQPWYYFMLANVLPRRHASDVTKECATLLYAIIQVMTIHIGHYSQCYVVGYK</sequence>
<keyword evidence="3" id="KW-1185">Reference proteome</keyword>
<dbReference type="Pfam" id="PF20167">
    <property type="entry name" value="Transposase_32"/>
    <property type="match status" value="1"/>
</dbReference>
<name>A0AAD7VKJ3_QUISA</name>
<gene>
    <name evidence="2" type="ORF">O6P43_002475</name>
</gene>
<organism evidence="2 3">
    <name type="scientific">Quillaja saponaria</name>
    <name type="common">Soap bark tree</name>
    <dbReference type="NCBI Taxonomy" id="32244"/>
    <lineage>
        <taxon>Eukaryota</taxon>
        <taxon>Viridiplantae</taxon>
        <taxon>Streptophyta</taxon>
        <taxon>Embryophyta</taxon>
        <taxon>Tracheophyta</taxon>
        <taxon>Spermatophyta</taxon>
        <taxon>Magnoliopsida</taxon>
        <taxon>eudicotyledons</taxon>
        <taxon>Gunneridae</taxon>
        <taxon>Pentapetalae</taxon>
        <taxon>rosids</taxon>
        <taxon>fabids</taxon>
        <taxon>Fabales</taxon>
        <taxon>Quillajaceae</taxon>
        <taxon>Quillaja</taxon>
    </lineage>
</organism>
<feature type="domain" description="Putative plant transposon protein" evidence="1">
    <location>
        <begin position="8"/>
        <end position="154"/>
    </location>
</feature>
<protein>
    <recommendedName>
        <fullName evidence="1">Putative plant transposon protein domain-containing protein</fullName>
    </recommendedName>
</protein>
<comment type="caution">
    <text evidence="2">The sequence shown here is derived from an EMBL/GenBank/DDBJ whole genome shotgun (WGS) entry which is preliminary data.</text>
</comment>
<dbReference type="AlphaFoldDB" id="A0AAD7VKJ3"/>
<dbReference type="KEGG" id="qsa:O6P43_002475"/>